<dbReference type="GO" id="GO:0008270">
    <property type="term" value="F:zinc ion binding"/>
    <property type="evidence" value="ECO:0007669"/>
    <property type="project" value="UniProtKB-UniRule"/>
</dbReference>
<evidence type="ECO:0000256" key="2">
    <source>
        <dbReference type="ARBA" id="ARBA00022517"/>
    </source>
</evidence>
<dbReference type="PANTHER" id="PTHR46986:SF1">
    <property type="entry name" value="ENDORIBONUCLEASE YBEY, CHLOROPLASTIC"/>
    <property type="match status" value="1"/>
</dbReference>
<dbReference type="NCBIfam" id="TIGR00043">
    <property type="entry name" value="rRNA maturation RNase YbeY"/>
    <property type="match status" value="1"/>
</dbReference>
<evidence type="ECO:0000256" key="6">
    <source>
        <dbReference type="ARBA" id="ARBA00022801"/>
    </source>
</evidence>
<keyword evidence="3 8" id="KW-0540">Nuclease</keyword>
<evidence type="ECO:0000313" key="9">
    <source>
        <dbReference type="EMBL" id="APZ42306.1"/>
    </source>
</evidence>
<evidence type="ECO:0000256" key="8">
    <source>
        <dbReference type="HAMAP-Rule" id="MF_00009"/>
    </source>
</evidence>
<dbReference type="AlphaFoldDB" id="A0A1P8UER8"/>
<evidence type="ECO:0000256" key="4">
    <source>
        <dbReference type="ARBA" id="ARBA00022723"/>
    </source>
</evidence>
<name>A0A1P8UER8_9GAMM</name>
<dbReference type="PANTHER" id="PTHR46986">
    <property type="entry name" value="ENDORIBONUCLEASE YBEY, CHLOROPLASTIC"/>
    <property type="match status" value="1"/>
</dbReference>
<dbReference type="HAMAP" id="MF_00009">
    <property type="entry name" value="Endoribonucl_YbeY"/>
    <property type="match status" value="1"/>
</dbReference>
<organism evidence="9 10">
    <name type="scientific">Acidihalobacter ferrooxydans</name>
    <dbReference type="NCBI Taxonomy" id="1765967"/>
    <lineage>
        <taxon>Bacteria</taxon>
        <taxon>Pseudomonadati</taxon>
        <taxon>Pseudomonadota</taxon>
        <taxon>Gammaproteobacteria</taxon>
        <taxon>Chromatiales</taxon>
        <taxon>Ectothiorhodospiraceae</taxon>
        <taxon>Acidihalobacter</taxon>
    </lineage>
</organism>
<keyword evidence="4 8" id="KW-0479">Metal-binding</keyword>
<evidence type="ECO:0000256" key="3">
    <source>
        <dbReference type="ARBA" id="ARBA00022722"/>
    </source>
</evidence>
<keyword evidence="7 8" id="KW-0862">Zinc</keyword>
<keyword evidence="8" id="KW-0963">Cytoplasm</keyword>
<dbReference type="PROSITE" id="PS01306">
    <property type="entry name" value="UPF0054"/>
    <property type="match status" value="1"/>
</dbReference>
<keyword evidence="2 8" id="KW-0690">Ribosome biogenesis</keyword>
<dbReference type="OrthoDB" id="9807740at2"/>
<keyword evidence="8" id="KW-0698">rRNA processing</keyword>
<evidence type="ECO:0000256" key="1">
    <source>
        <dbReference type="ARBA" id="ARBA00010875"/>
    </source>
</evidence>
<protein>
    <recommendedName>
        <fullName evidence="8">Endoribonuclease YbeY</fullName>
        <ecNumber evidence="8">3.1.-.-</ecNumber>
    </recommendedName>
</protein>
<dbReference type="Pfam" id="PF02130">
    <property type="entry name" value="YbeY"/>
    <property type="match status" value="1"/>
</dbReference>
<comment type="similarity">
    <text evidence="1 8">Belongs to the endoribonuclease YbeY family.</text>
</comment>
<dbReference type="KEGG" id="afy:BW247_03720"/>
<comment type="subcellular location">
    <subcellularLocation>
        <location evidence="8">Cytoplasm</location>
    </subcellularLocation>
</comment>
<dbReference type="GO" id="GO:0004521">
    <property type="term" value="F:RNA endonuclease activity"/>
    <property type="evidence" value="ECO:0007669"/>
    <property type="project" value="UniProtKB-UniRule"/>
</dbReference>
<dbReference type="InterPro" id="IPR023091">
    <property type="entry name" value="MetalPrtase_cat_dom_sf_prd"/>
</dbReference>
<feature type="binding site" evidence="8">
    <location>
        <position position="110"/>
    </location>
    <ligand>
        <name>Zn(2+)</name>
        <dbReference type="ChEBI" id="CHEBI:29105"/>
        <note>catalytic</note>
    </ligand>
</feature>
<dbReference type="EC" id="3.1.-.-" evidence="8"/>
<comment type="cofactor">
    <cofactor evidence="8">
        <name>Zn(2+)</name>
        <dbReference type="ChEBI" id="CHEBI:29105"/>
    </cofactor>
    <text evidence="8">Binds 1 zinc ion.</text>
</comment>
<dbReference type="EMBL" id="CP019434">
    <property type="protein sequence ID" value="APZ42306.1"/>
    <property type="molecule type" value="Genomic_DNA"/>
</dbReference>
<accession>A0A1P8UER8</accession>
<dbReference type="STRING" id="1765967.BW247_03720"/>
<dbReference type="RefSeq" id="WP_076835830.1">
    <property type="nucleotide sequence ID" value="NZ_CP019434.1"/>
</dbReference>
<sequence>MIEVQRETAAWTPDDALLARWTSAVVVDPAQEVVLRFVDARESQALNRDYRGKDSPTNVLSFTFESPPGMALPLLGDLVICAEVVEREAREQRKTCEAHFAHIVIHGLLHLQGHDHEAETDAQRMEALEIEILRRLGYDNPYA</sequence>
<proteinExistence type="inferred from homology"/>
<dbReference type="Gene3D" id="3.40.390.30">
    <property type="entry name" value="Metalloproteases ('zincins'), catalytic domain"/>
    <property type="match status" value="1"/>
</dbReference>
<dbReference type="InterPro" id="IPR020549">
    <property type="entry name" value="YbeY_CS"/>
</dbReference>
<gene>
    <name evidence="8" type="primary">ybeY</name>
    <name evidence="9" type="ORF">BW247_03720</name>
</gene>
<reference evidence="9 10" key="1">
    <citation type="submission" date="2017-01" db="EMBL/GenBank/DDBJ databases">
        <title>Draft sequence of Acidihalobacter ferrooxidans strain DSM 14175 (strain V8).</title>
        <authorList>
            <person name="Khaleque H.N."/>
            <person name="Ramsay J.P."/>
            <person name="Murphy R.J.T."/>
            <person name="Kaksonen A.H."/>
            <person name="Boxall N.J."/>
            <person name="Watkin E.L.J."/>
        </authorList>
    </citation>
    <scope>NUCLEOTIDE SEQUENCE [LARGE SCALE GENOMIC DNA]</scope>
    <source>
        <strain evidence="9 10">V8</strain>
    </source>
</reference>
<keyword evidence="5 8" id="KW-0255">Endonuclease</keyword>
<feature type="binding site" evidence="8">
    <location>
        <position position="106"/>
    </location>
    <ligand>
        <name>Zn(2+)</name>
        <dbReference type="ChEBI" id="CHEBI:29105"/>
        <note>catalytic</note>
    </ligand>
</feature>
<feature type="binding site" evidence="8">
    <location>
        <position position="116"/>
    </location>
    <ligand>
        <name>Zn(2+)</name>
        <dbReference type="ChEBI" id="CHEBI:29105"/>
        <note>catalytic</note>
    </ligand>
</feature>
<dbReference type="InterPro" id="IPR002036">
    <property type="entry name" value="YbeY"/>
</dbReference>
<keyword evidence="10" id="KW-1185">Reference proteome</keyword>
<dbReference type="Proteomes" id="UP000243807">
    <property type="component" value="Chromosome"/>
</dbReference>
<comment type="function">
    <text evidence="8">Single strand-specific metallo-endoribonuclease involved in late-stage 70S ribosome quality control and in maturation of the 3' terminus of the 16S rRNA.</text>
</comment>
<dbReference type="GO" id="GO:0004222">
    <property type="term" value="F:metalloendopeptidase activity"/>
    <property type="evidence" value="ECO:0007669"/>
    <property type="project" value="InterPro"/>
</dbReference>
<evidence type="ECO:0000256" key="7">
    <source>
        <dbReference type="ARBA" id="ARBA00022833"/>
    </source>
</evidence>
<keyword evidence="6 8" id="KW-0378">Hydrolase</keyword>
<dbReference type="GO" id="GO:0005737">
    <property type="term" value="C:cytoplasm"/>
    <property type="evidence" value="ECO:0007669"/>
    <property type="project" value="UniProtKB-SubCell"/>
</dbReference>
<dbReference type="SUPFAM" id="SSF55486">
    <property type="entry name" value="Metalloproteases ('zincins'), catalytic domain"/>
    <property type="match status" value="1"/>
</dbReference>
<evidence type="ECO:0000256" key="5">
    <source>
        <dbReference type="ARBA" id="ARBA00022759"/>
    </source>
</evidence>
<evidence type="ECO:0000313" key="10">
    <source>
        <dbReference type="Proteomes" id="UP000243807"/>
    </source>
</evidence>
<dbReference type="GO" id="GO:0006364">
    <property type="term" value="P:rRNA processing"/>
    <property type="evidence" value="ECO:0007669"/>
    <property type="project" value="UniProtKB-UniRule"/>
</dbReference>